<organism evidence="1 2">
    <name type="scientific">Parabacteroides distasonis str. 3776 D15 i</name>
    <dbReference type="NCBI Taxonomy" id="1339342"/>
    <lineage>
        <taxon>Bacteria</taxon>
        <taxon>Pseudomonadati</taxon>
        <taxon>Bacteroidota</taxon>
        <taxon>Bacteroidia</taxon>
        <taxon>Bacteroidales</taxon>
        <taxon>Tannerellaceae</taxon>
        <taxon>Parabacteroides</taxon>
    </lineage>
</organism>
<dbReference type="AlphaFoldDB" id="A0AB34L8A0"/>
<comment type="caution">
    <text evidence="1">The sequence shown here is derived from an EMBL/GenBank/DDBJ whole genome shotgun (WGS) entry which is preliminary data.</text>
</comment>
<dbReference type="Proteomes" id="UP000027850">
    <property type="component" value="Unassembled WGS sequence"/>
</dbReference>
<sequence length="413" mass="48486">MTNYLALMRKQDFADLYKYGIFHANRDMIRKFDCSIEDLKNNPEFFREILILANAFDSSFTYVFVHYSKKFDNSFFENIEVEDVQNIYPLDDEAKTEQKISPIDRRIPIQDPLCPEVIFEYRKSKTYDDCVRGTRNIWKVFGLSDAQYDYSKKMIPDTCIKEVINQSYRGKRPKGELSIWIYLLRYERHAIYPHTTLGYFMDAIHVIVNKMNGGDVDSYEPTCIYKLLDSLDYNLKSDKIQEIINSSKEAEGIRNVIKKYCPKVDYLKVATIFLKMKDDYADGLTYCKKTIDNYMKAWPDEFPVAAYLLGWILGHRKTYDCLYDLLPLPLFKKNVTFILCVDEKLKNNDIKSLECGLFQEKKQSVKIKMGKKKKNGEIAKSPKPIFVTSLEEFEKRKAGGWVEIKEKYLSGSR</sequence>
<proteinExistence type="predicted"/>
<evidence type="ECO:0000313" key="1">
    <source>
        <dbReference type="EMBL" id="KDS37774.1"/>
    </source>
</evidence>
<reference evidence="1 2" key="1">
    <citation type="submission" date="2014-04" db="EMBL/GenBank/DDBJ databases">
        <authorList>
            <person name="Sears C."/>
            <person name="Carroll K."/>
            <person name="Sack B.R."/>
            <person name="Qadri F."/>
            <person name="Myers L.L."/>
            <person name="Chung G.-T."/>
            <person name="Escheverria P."/>
            <person name="Fraser C.M."/>
            <person name="Sadzewicz L."/>
            <person name="Shefchek K.A."/>
            <person name="Tallon L."/>
            <person name="Das S.P."/>
            <person name="Daugherty S."/>
            <person name="Mongodin E.F."/>
        </authorList>
    </citation>
    <scope>NUCLEOTIDE SEQUENCE [LARGE SCALE GENOMIC DNA]</scope>
    <source>
        <strain evidence="1 2">3776 D15 i</strain>
    </source>
</reference>
<evidence type="ECO:0000313" key="2">
    <source>
        <dbReference type="Proteomes" id="UP000027850"/>
    </source>
</evidence>
<gene>
    <name evidence="1" type="ORF">M091_0422</name>
</gene>
<dbReference type="EMBL" id="JNHK01000088">
    <property type="protein sequence ID" value="KDS37774.1"/>
    <property type="molecule type" value="Genomic_DNA"/>
</dbReference>
<name>A0AB34L8A0_PARDI</name>
<protein>
    <submittedName>
        <fullName evidence="1">Uncharacterized protein</fullName>
    </submittedName>
</protein>
<accession>A0AB34L8A0</accession>